<dbReference type="PANTHER" id="PTHR46111">
    <property type="entry name" value="RIBOSOMAL RNA SMALL SUBUNIT METHYLTRANSFERASE I"/>
    <property type="match status" value="1"/>
</dbReference>
<dbReference type="InterPro" id="IPR008189">
    <property type="entry name" value="rRNA_ssu_MeTfrase_I"/>
</dbReference>
<keyword evidence="9" id="KW-1185">Reference proteome</keyword>
<evidence type="ECO:0000313" key="9">
    <source>
        <dbReference type="Proteomes" id="UP000192929"/>
    </source>
</evidence>
<keyword evidence="1 6" id="KW-0963">Cytoplasm</keyword>
<keyword evidence="5 6" id="KW-0949">S-adenosyl-L-methionine</keyword>
<comment type="function">
    <text evidence="6">Catalyzes the 2'-O-methylation of the ribose of cytidine 1402 (C1402) in 16S rRNA.</text>
</comment>
<dbReference type="Gene3D" id="3.30.950.10">
    <property type="entry name" value="Methyltransferase, Cobalt-precorrin-4 Transmethylase, Domain 2"/>
    <property type="match status" value="1"/>
</dbReference>
<dbReference type="InterPro" id="IPR014777">
    <property type="entry name" value="4pyrrole_Mease_sub1"/>
</dbReference>
<evidence type="ECO:0000259" key="7">
    <source>
        <dbReference type="Pfam" id="PF00590"/>
    </source>
</evidence>
<dbReference type="EC" id="2.1.1.198" evidence="6"/>
<dbReference type="PANTHER" id="PTHR46111:SF1">
    <property type="entry name" value="RIBOSOMAL RNA SMALL SUBUNIT METHYLTRANSFERASE I"/>
    <property type="match status" value="1"/>
</dbReference>
<evidence type="ECO:0000256" key="2">
    <source>
        <dbReference type="ARBA" id="ARBA00022552"/>
    </source>
</evidence>
<keyword evidence="4 6" id="KW-0808">Transferase</keyword>
<dbReference type="InterPro" id="IPR014776">
    <property type="entry name" value="4pyrrole_Mease_sub2"/>
</dbReference>
<sequence length="296" mass="31519">MSSQTSTTTPGTEDHRPGAVVVVGTPIGNLSDASQRLKDVLHTADVLAVEDTRTLHRLASGLGVTVTGRVVTHHEHNENARTGELLDEVRRGRTVAVLSDAGMPTVSDPGFPLVRAAAEADLPVSVLPGPSAVLAALAVSGLPTDRFTFEGFLPRKTGERAAHLATLRDEPRTMVFYESPHRLAEMLTALRDALGADRRAAVCRELTKLHEEVLRDDLAGLVEWAANNQVRGEIVVVVHGAPPAVAPEPEDLVQEVEHLVAASDVKLKAAAREVATAHGVSTRKLYDAVITARGQN</sequence>
<protein>
    <recommendedName>
        <fullName evidence="6">Ribosomal RNA small subunit methyltransferase I</fullName>
        <ecNumber evidence="6">2.1.1.198</ecNumber>
    </recommendedName>
    <alternativeName>
        <fullName evidence="6">16S rRNA 2'-O-ribose C1402 methyltransferase</fullName>
    </alternativeName>
    <alternativeName>
        <fullName evidence="6">rRNA (cytidine-2'-O-)-methyltransferase RsmI</fullName>
    </alternativeName>
</protein>
<dbReference type="Gene3D" id="3.40.1010.10">
    <property type="entry name" value="Cobalt-precorrin-4 Transmethylase, Domain 1"/>
    <property type="match status" value="1"/>
</dbReference>
<evidence type="ECO:0000256" key="1">
    <source>
        <dbReference type="ARBA" id="ARBA00022490"/>
    </source>
</evidence>
<comment type="similarity">
    <text evidence="6">Belongs to the methyltransferase superfamily. RsmI family.</text>
</comment>
<dbReference type="PROSITE" id="PS01296">
    <property type="entry name" value="RSMI"/>
    <property type="match status" value="1"/>
</dbReference>
<dbReference type="InterPro" id="IPR000878">
    <property type="entry name" value="4pyrrol_Mease"/>
</dbReference>
<dbReference type="SUPFAM" id="SSF53790">
    <property type="entry name" value="Tetrapyrrole methylase"/>
    <property type="match status" value="1"/>
</dbReference>
<dbReference type="Proteomes" id="UP000192929">
    <property type="component" value="Unassembled WGS sequence"/>
</dbReference>
<dbReference type="InterPro" id="IPR018063">
    <property type="entry name" value="SAM_MeTrfase_RsmI_CS"/>
</dbReference>
<comment type="catalytic activity">
    <reaction evidence="6">
        <text>cytidine(1402) in 16S rRNA + S-adenosyl-L-methionine = 2'-O-methylcytidine(1402) in 16S rRNA + S-adenosyl-L-homocysteine + H(+)</text>
        <dbReference type="Rhea" id="RHEA:42924"/>
        <dbReference type="Rhea" id="RHEA-COMP:10285"/>
        <dbReference type="Rhea" id="RHEA-COMP:10286"/>
        <dbReference type="ChEBI" id="CHEBI:15378"/>
        <dbReference type="ChEBI" id="CHEBI:57856"/>
        <dbReference type="ChEBI" id="CHEBI:59789"/>
        <dbReference type="ChEBI" id="CHEBI:74495"/>
        <dbReference type="ChEBI" id="CHEBI:82748"/>
        <dbReference type="EC" id="2.1.1.198"/>
    </reaction>
</comment>
<dbReference type="CDD" id="cd11648">
    <property type="entry name" value="RsmI"/>
    <property type="match status" value="1"/>
</dbReference>
<dbReference type="NCBIfam" id="TIGR00096">
    <property type="entry name" value="16S rRNA (cytidine(1402)-2'-O)-methyltransferase"/>
    <property type="match status" value="1"/>
</dbReference>
<organism evidence="8 9">
    <name type="scientific">Kocuria marina subsp. indica</name>
    <dbReference type="NCBI Taxonomy" id="1049583"/>
    <lineage>
        <taxon>Bacteria</taxon>
        <taxon>Bacillati</taxon>
        <taxon>Actinomycetota</taxon>
        <taxon>Actinomycetes</taxon>
        <taxon>Micrococcales</taxon>
        <taxon>Micrococcaceae</taxon>
        <taxon>Kocuria</taxon>
    </lineage>
</organism>
<keyword evidence="2 6" id="KW-0698">rRNA processing</keyword>
<dbReference type="GO" id="GO:0005737">
    <property type="term" value="C:cytoplasm"/>
    <property type="evidence" value="ECO:0007669"/>
    <property type="project" value="UniProtKB-SubCell"/>
</dbReference>
<evidence type="ECO:0000256" key="3">
    <source>
        <dbReference type="ARBA" id="ARBA00022603"/>
    </source>
</evidence>
<accession>A0A1X7D7W6</accession>
<dbReference type="FunFam" id="3.30.950.10:FF:000002">
    <property type="entry name" value="Ribosomal RNA small subunit methyltransferase I"/>
    <property type="match status" value="1"/>
</dbReference>
<evidence type="ECO:0000256" key="4">
    <source>
        <dbReference type="ARBA" id="ARBA00022679"/>
    </source>
</evidence>
<gene>
    <name evidence="6" type="primary">rsmI</name>
    <name evidence="8" type="ORF">SAMN06296028_10967</name>
</gene>
<dbReference type="GO" id="GO:0070677">
    <property type="term" value="F:rRNA (cytosine-2'-O-)-methyltransferase activity"/>
    <property type="evidence" value="ECO:0007669"/>
    <property type="project" value="UniProtKB-UniRule"/>
</dbReference>
<dbReference type="RefSeq" id="WP_085106962.1">
    <property type="nucleotide sequence ID" value="NZ_FXAC01000009.1"/>
</dbReference>
<dbReference type="PIRSF" id="PIRSF005917">
    <property type="entry name" value="MTase_YraL"/>
    <property type="match status" value="1"/>
</dbReference>
<evidence type="ECO:0000313" key="8">
    <source>
        <dbReference type="EMBL" id="SMF10512.1"/>
    </source>
</evidence>
<dbReference type="InterPro" id="IPR035996">
    <property type="entry name" value="4pyrrol_Methylase_sf"/>
</dbReference>
<feature type="domain" description="Tetrapyrrole methylase" evidence="7">
    <location>
        <begin position="20"/>
        <end position="219"/>
    </location>
</feature>
<dbReference type="Pfam" id="PF00590">
    <property type="entry name" value="TP_methylase"/>
    <property type="match status" value="1"/>
</dbReference>
<proteinExistence type="inferred from homology"/>
<evidence type="ECO:0000256" key="5">
    <source>
        <dbReference type="ARBA" id="ARBA00022691"/>
    </source>
</evidence>
<keyword evidence="3 6" id="KW-0489">Methyltransferase</keyword>
<reference evidence="9" key="1">
    <citation type="submission" date="2017-04" db="EMBL/GenBank/DDBJ databases">
        <authorList>
            <person name="Varghese N."/>
            <person name="Submissions S."/>
        </authorList>
    </citation>
    <scope>NUCLEOTIDE SEQUENCE [LARGE SCALE GENOMIC DNA]</scope>
    <source>
        <strain evidence="9">NIO-1021</strain>
    </source>
</reference>
<comment type="subcellular location">
    <subcellularLocation>
        <location evidence="6">Cytoplasm</location>
    </subcellularLocation>
</comment>
<dbReference type="FunFam" id="3.40.1010.10:FF:000007">
    <property type="entry name" value="Ribosomal RNA small subunit methyltransferase I"/>
    <property type="match status" value="1"/>
</dbReference>
<dbReference type="AlphaFoldDB" id="A0A1X7D7W6"/>
<dbReference type="EMBL" id="FXAC01000009">
    <property type="protein sequence ID" value="SMF10512.1"/>
    <property type="molecule type" value="Genomic_DNA"/>
</dbReference>
<name>A0A1X7D7W6_9MICC</name>
<dbReference type="HAMAP" id="MF_01877">
    <property type="entry name" value="16SrRNA_methyltr_I"/>
    <property type="match status" value="1"/>
</dbReference>
<evidence type="ECO:0000256" key="6">
    <source>
        <dbReference type="HAMAP-Rule" id="MF_01877"/>
    </source>
</evidence>